<keyword evidence="7" id="KW-1185">Reference proteome</keyword>
<feature type="region of interest" description="Disordered" evidence="5">
    <location>
        <begin position="363"/>
        <end position="405"/>
    </location>
</feature>
<dbReference type="RefSeq" id="XP_068358726.1">
    <property type="nucleotide sequence ID" value="XM_068505038.1"/>
</dbReference>
<protein>
    <submittedName>
        <fullName evidence="6">Uncharacterized protein</fullName>
    </submittedName>
</protein>
<feature type="region of interest" description="Disordered" evidence="5">
    <location>
        <begin position="10"/>
        <end position="32"/>
    </location>
</feature>
<gene>
    <name evidence="6" type="ORF">TRFO_26589</name>
</gene>
<evidence type="ECO:0000256" key="5">
    <source>
        <dbReference type="SAM" id="MobiDB-lite"/>
    </source>
</evidence>
<keyword evidence="3" id="KW-0694">RNA-binding</keyword>
<dbReference type="PANTHER" id="PTHR12399:SF0">
    <property type="entry name" value="EUKARYOTIC TRANSLATION INITIATION FACTOR 3 SUBUNIT D"/>
    <property type="match status" value="1"/>
</dbReference>
<dbReference type="AlphaFoldDB" id="A0A1J4K7B5"/>
<evidence type="ECO:0000313" key="6">
    <source>
        <dbReference type="EMBL" id="OHT05590.1"/>
    </source>
</evidence>
<dbReference type="GO" id="GO:0003723">
    <property type="term" value="F:RNA binding"/>
    <property type="evidence" value="ECO:0007669"/>
    <property type="project" value="UniProtKB-KW"/>
</dbReference>
<dbReference type="GeneID" id="94839742"/>
<evidence type="ECO:0000256" key="4">
    <source>
        <dbReference type="ARBA" id="ARBA00022917"/>
    </source>
</evidence>
<dbReference type="InterPro" id="IPR007783">
    <property type="entry name" value="eIF3d"/>
</dbReference>
<organism evidence="6 7">
    <name type="scientific">Tritrichomonas foetus</name>
    <dbReference type="NCBI Taxonomy" id="1144522"/>
    <lineage>
        <taxon>Eukaryota</taxon>
        <taxon>Metamonada</taxon>
        <taxon>Parabasalia</taxon>
        <taxon>Tritrichomonadida</taxon>
        <taxon>Tritrichomonadidae</taxon>
        <taxon>Tritrichomonas</taxon>
    </lineage>
</organism>
<dbReference type="Proteomes" id="UP000179807">
    <property type="component" value="Unassembled WGS sequence"/>
</dbReference>
<dbReference type="VEuPathDB" id="TrichDB:TRFO_26589"/>
<name>A0A1J4K7B5_9EUKA</name>
<keyword evidence="1" id="KW-0963">Cytoplasm</keyword>
<dbReference type="GO" id="GO:0003743">
    <property type="term" value="F:translation initiation factor activity"/>
    <property type="evidence" value="ECO:0007669"/>
    <property type="project" value="UniProtKB-KW"/>
</dbReference>
<feature type="compositionally biased region" description="Low complexity" evidence="5">
    <location>
        <begin position="17"/>
        <end position="28"/>
    </location>
</feature>
<evidence type="ECO:0000256" key="3">
    <source>
        <dbReference type="ARBA" id="ARBA00022884"/>
    </source>
</evidence>
<accession>A0A1J4K7B5</accession>
<feature type="region of interest" description="Disordered" evidence="5">
    <location>
        <begin position="168"/>
        <end position="245"/>
    </location>
</feature>
<dbReference type="GO" id="GO:0005852">
    <property type="term" value="C:eukaryotic translation initiation factor 3 complex"/>
    <property type="evidence" value="ECO:0007669"/>
    <property type="project" value="InterPro"/>
</dbReference>
<reference evidence="6" key="1">
    <citation type="submission" date="2016-10" db="EMBL/GenBank/DDBJ databases">
        <authorList>
            <person name="Benchimol M."/>
            <person name="Almeida L.G."/>
            <person name="Vasconcelos A.T."/>
            <person name="Perreira-Neves A."/>
            <person name="Rosa I.A."/>
            <person name="Tasca T."/>
            <person name="Bogo M.R."/>
            <person name="de Souza W."/>
        </authorList>
    </citation>
    <scope>NUCLEOTIDE SEQUENCE [LARGE SCALE GENOMIC DNA]</scope>
    <source>
        <strain evidence="6">K</strain>
    </source>
</reference>
<sequence length="627" mass="68483">MDVSSIIGLLSSKEGGSNRQQPSNSSNNDIFYNNEQPDEIYNYITYSSGPTQATIQRQQIISNTPKEIDAVSDASGFFQGRRQVNPAANNLSTKNRTQNVQVSPYDFKNSIDVPPEMKVLFSFDSQLQNVSIENMPTIRNLNAIGQVYAFNPKLLGIRSNVKHILPTQSNINTSPQSSESTNASSTNVSSTNTSSTNTSSTNTSSTNTSSTNTSSTNTSSTNTSSKNTSSTNVLSTNTSSTNVLSTNVSLSSPLHETDITKDPYIREIAHTQTEKRLRIFAISRDLAAIAVCQRSILPFDIQLIKEGRNVFVRGGGGLSETHLETVMVPQASIIRERVMAEFTLLSNEASTACEEFSRKAVEGTSVAPLPKPSNQSPAQTNTNPDTAELENSENTFGETEEETDVENIDISCLDGESLIDENAAYVYRLIEFNDMEFIVRGRADCITESSTTSGPRRSGSIRQPSLCLCRAFLDAPSSLRRGGWENLEHRRGTIFLGETNANAAKVARWVANALLAGIDAVMVGYVARKSPSSVSPHVLLGVERHGTEKFAADVSLRVGNMYGVLHSVFGALMVAHSGKYIFVKEARAKRTFHIYGEVKSIYHQGEKVELMNKMESVDVKEKNGDNE</sequence>
<proteinExistence type="predicted"/>
<evidence type="ECO:0000256" key="1">
    <source>
        <dbReference type="ARBA" id="ARBA00022490"/>
    </source>
</evidence>
<dbReference type="PANTHER" id="PTHR12399">
    <property type="entry name" value="EUKARYOTIC TRANSLATION INITIATION FACTOR 3 SUBUNIT 7"/>
    <property type="match status" value="1"/>
</dbReference>
<evidence type="ECO:0000313" key="7">
    <source>
        <dbReference type="Proteomes" id="UP000179807"/>
    </source>
</evidence>
<dbReference type="Pfam" id="PF05091">
    <property type="entry name" value="eIF-3_zeta"/>
    <property type="match status" value="1"/>
</dbReference>
<feature type="compositionally biased region" description="Polar residues" evidence="5">
    <location>
        <begin position="372"/>
        <end position="385"/>
    </location>
</feature>
<dbReference type="EMBL" id="MLAK01000752">
    <property type="protein sequence ID" value="OHT05590.1"/>
    <property type="molecule type" value="Genomic_DNA"/>
</dbReference>
<evidence type="ECO:0000256" key="2">
    <source>
        <dbReference type="ARBA" id="ARBA00022540"/>
    </source>
</evidence>
<dbReference type="OrthoDB" id="16538at2759"/>
<comment type="caution">
    <text evidence="6">The sequence shown here is derived from an EMBL/GenBank/DDBJ whole genome shotgun (WGS) entry which is preliminary data.</text>
</comment>
<keyword evidence="4" id="KW-0648">Protein biosynthesis</keyword>
<feature type="compositionally biased region" description="Low complexity" evidence="5">
    <location>
        <begin position="177"/>
        <end position="245"/>
    </location>
</feature>
<keyword evidence="2" id="KW-0396">Initiation factor</keyword>